<dbReference type="AlphaFoldDB" id="A0A085NRG4"/>
<gene>
    <name evidence="1" type="ORF">M514_00471</name>
</gene>
<protein>
    <submittedName>
        <fullName evidence="1">Uncharacterized protein</fullName>
    </submittedName>
</protein>
<name>A0A085NRG4_9BILA</name>
<dbReference type="Proteomes" id="UP000030758">
    <property type="component" value="Unassembled WGS sequence"/>
</dbReference>
<reference evidence="1" key="1">
    <citation type="journal article" date="2014" name="Nat. Genet.">
        <title>Genome and transcriptome of the porcine whipworm Trichuris suis.</title>
        <authorList>
            <person name="Jex A.R."/>
            <person name="Nejsum P."/>
            <person name="Schwarz E.M."/>
            <person name="Hu L."/>
            <person name="Young N.D."/>
            <person name="Hall R.S."/>
            <person name="Korhonen P.K."/>
            <person name="Liao S."/>
            <person name="Thamsborg S."/>
            <person name="Xia J."/>
            <person name="Xu P."/>
            <person name="Wang S."/>
            <person name="Scheerlinck J.P."/>
            <person name="Hofmann A."/>
            <person name="Sternberg P.W."/>
            <person name="Wang J."/>
            <person name="Gasser R.B."/>
        </authorList>
    </citation>
    <scope>NUCLEOTIDE SEQUENCE [LARGE SCALE GENOMIC DNA]</scope>
    <source>
        <strain evidence="1">DCEP-RM93F</strain>
    </source>
</reference>
<dbReference type="EMBL" id="KL367479">
    <property type="protein sequence ID" value="KFD72060.1"/>
    <property type="molecule type" value="Genomic_DNA"/>
</dbReference>
<proteinExistence type="predicted"/>
<sequence length="63" mass="7148">MIRLVQHFDLPLVLAGESENTVRSLLGTLMVEEISACLCLIRKQPLYALVSLSARFMQMWIVV</sequence>
<evidence type="ECO:0000313" key="1">
    <source>
        <dbReference type="EMBL" id="KFD72060.1"/>
    </source>
</evidence>
<organism evidence="1">
    <name type="scientific">Trichuris suis</name>
    <name type="common">pig whipworm</name>
    <dbReference type="NCBI Taxonomy" id="68888"/>
    <lineage>
        <taxon>Eukaryota</taxon>
        <taxon>Metazoa</taxon>
        <taxon>Ecdysozoa</taxon>
        <taxon>Nematoda</taxon>
        <taxon>Enoplea</taxon>
        <taxon>Dorylaimia</taxon>
        <taxon>Trichinellida</taxon>
        <taxon>Trichuridae</taxon>
        <taxon>Trichuris</taxon>
    </lineage>
</organism>
<accession>A0A085NRG4</accession>